<accession>A5BM13</accession>
<feature type="region of interest" description="Disordered" evidence="1">
    <location>
        <begin position="52"/>
        <end position="102"/>
    </location>
</feature>
<evidence type="ECO:0000313" key="2">
    <source>
        <dbReference type="EMBL" id="CAN63621.1"/>
    </source>
</evidence>
<feature type="region of interest" description="Disordered" evidence="1">
    <location>
        <begin position="269"/>
        <end position="320"/>
    </location>
</feature>
<gene>
    <name evidence="2" type="ORF">VITISV_012385</name>
</gene>
<organism evidence="2">
    <name type="scientific">Vitis vinifera</name>
    <name type="common">Grape</name>
    <dbReference type="NCBI Taxonomy" id="29760"/>
    <lineage>
        <taxon>Eukaryota</taxon>
        <taxon>Viridiplantae</taxon>
        <taxon>Streptophyta</taxon>
        <taxon>Embryophyta</taxon>
        <taxon>Tracheophyta</taxon>
        <taxon>Spermatophyta</taxon>
        <taxon>Magnoliopsida</taxon>
        <taxon>eudicotyledons</taxon>
        <taxon>Gunneridae</taxon>
        <taxon>Pentapetalae</taxon>
        <taxon>rosids</taxon>
        <taxon>Vitales</taxon>
        <taxon>Vitaceae</taxon>
        <taxon>Viteae</taxon>
        <taxon>Vitis</taxon>
    </lineage>
</organism>
<protein>
    <submittedName>
        <fullName evidence="2">Uncharacterized protein</fullName>
    </submittedName>
</protein>
<reference evidence="2" key="1">
    <citation type="journal article" date="2007" name="PLoS ONE">
        <title>The first genome sequence of an elite grapevine cultivar (Pinot noir Vitis vinifera L.): coping with a highly heterozygous genome.</title>
        <authorList>
            <person name="Velasco R."/>
            <person name="Zharkikh A."/>
            <person name="Troggio M."/>
            <person name="Cartwright D.A."/>
            <person name="Cestaro A."/>
            <person name="Pruss D."/>
            <person name="Pindo M."/>
            <person name="FitzGerald L.M."/>
            <person name="Vezzulli S."/>
            <person name="Reid J."/>
            <person name="Malacarne G."/>
            <person name="Iliev D."/>
            <person name="Coppola G."/>
            <person name="Wardell B."/>
            <person name="Micheletti D."/>
            <person name="Macalma T."/>
            <person name="Facci M."/>
            <person name="Mitchell J.T."/>
            <person name="Perazzolli M."/>
            <person name="Eldredge G."/>
            <person name="Gatto P."/>
            <person name="Oyzerski R."/>
            <person name="Moretto M."/>
            <person name="Gutin N."/>
            <person name="Stefanini M."/>
            <person name="Chen Y."/>
            <person name="Segala C."/>
            <person name="Davenport C."/>
            <person name="Dematte L."/>
            <person name="Mraz A."/>
            <person name="Battilana J."/>
            <person name="Stormo K."/>
            <person name="Costa F."/>
            <person name="Tao Q."/>
            <person name="Si-Ammour A."/>
            <person name="Harkins T."/>
            <person name="Lackey A."/>
            <person name="Perbost C."/>
            <person name="Taillon B."/>
            <person name="Stella A."/>
            <person name="Solovyev V."/>
            <person name="Fawcett J.A."/>
            <person name="Sterck L."/>
            <person name="Vandepoele K."/>
            <person name="Grando S.M."/>
            <person name="Toppo S."/>
            <person name="Moser C."/>
            <person name="Lanchbury J."/>
            <person name="Bogden R."/>
            <person name="Skolnick M."/>
            <person name="Sgaramella V."/>
            <person name="Bhatnagar S.K."/>
            <person name="Fontana P."/>
            <person name="Gutin A."/>
            <person name="Van de Peer Y."/>
            <person name="Salamini F."/>
            <person name="Viola R."/>
        </authorList>
    </citation>
    <scope>NUCLEOTIDE SEQUENCE</scope>
</reference>
<proteinExistence type="predicted"/>
<name>A5BM13_VITVI</name>
<dbReference type="EMBL" id="AM464172">
    <property type="protein sequence ID" value="CAN63621.1"/>
    <property type="molecule type" value="Genomic_DNA"/>
</dbReference>
<feature type="compositionally biased region" description="Low complexity" evidence="1">
    <location>
        <begin position="283"/>
        <end position="303"/>
    </location>
</feature>
<evidence type="ECO:0000256" key="1">
    <source>
        <dbReference type="SAM" id="MobiDB-lite"/>
    </source>
</evidence>
<dbReference type="AlphaFoldDB" id="A5BM13"/>
<feature type="compositionally biased region" description="Pro residues" evidence="1">
    <location>
        <begin position="307"/>
        <end position="318"/>
    </location>
</feature>
<sequence>MAWTQSHGNFSHLEVISYELLEGEVFNSKFCINPLEPISMAIERYHTRRAAATPVAPTQIPARSPLTKKAKTSEPGESSRAPRDSQSQSPPTRRPILASSPIEGNSDCRLRAFHFFYPRVALDFYQSMTTRGVPVLASILFTIDGRQGILGARQIAKAFHIPYAPADPIAFRCWAPLSEWDMALFRISEGYYFGPHHLIMAALLHFEEKVHKRRLTRADTILLLFPRLLCHVLAHMGFPADPHSETRRHCRESFSLDQWNQVFLHQHSPELPEPREVPPQPLPSISAPSTSAPSEPVPEAASSDIPPAVPPTSEPPITIPGAEYRDLLASFQTLTTTQTAIMERMDHFQFRQDQ</sequence>